<dbReference type="AlphaFoldDB" id="A0A5V0DES4"/>
<comment type="caution">
    <text evidence="2">The sequence shown here is derived from an EMBL/GenBank/DDBJ whole genome shotgun (WGS) entry which is preliminary data.</text>
</comment>
<protein>
    <submittedName>
        <fullName evidence="2">XRE family transcriptional regulator</fullName>
    </submittedName>
</protein>
<dbReference type="PROSITE" id="PS50943">
    <property type="entry name" value="HTH_CROC1"/>
    <property type="match status" value="1"/>
</dbReference>
<proteinExistence type="predicted"/>
<feature type="domain" description="HTH cro/C1-type" evidence="1">
    <location>
        <begin position="7"/>
        <end position="60"/>
    </location>
</feature>
<gene>
    <name evidence="2" type="ORF">DU772_24270</name>
</gene>
<evidence type="ECO:0000259" key="1">
    <source>
        <dbReference type="PROSITE" id="PS50943"/>
    </source>
</evidence>
<dbReference type="SUPFAM" id="SSF47413">
    <property type="entry name" value="lambda repressor-like DNA-binding domains"/>
    <property type="match status" value="1"/>
</dbReference>
<name>A0A5V0DES4_SALEN</name>
<dbReference type="Gene3D" id="1.10.260.40">
    <property type="entry name" value="lambda repressor-like DNA-binding domains"/>
    <property type="match status" value="1"/>
</dbReference>
<dbReference type="EMBL" id="AAGVYR010000042">
    <property type="protein sequence ID" value="EBS5856722.1"/>
    <property type="molecule type" value="Genomic_DNA"/>
</dbReference>
<reference evidence="2" key="1">
    <citation type="submission" date="2018-07" db="EMBL/GenBank/DDBJ databases">
        <authorList>
            <person name="Ashton P.M."/>
            <person name="Dallman T."/>
            <person name="Nair S."/>
            <person name="De Pinna E."/>
            <person name="Peters T."/>
            <person name="Grant K."/>
        </authorList>
    </citation>
    <scope>NUCLEOTIDE SEQUENCE</scope>
    <source>
        <strain evidence="2">123855</strain>
    </source>
</reference>
<dbReference type="SMART" id="SM00530">
    <property type="entry name" value="HTH_XRE"/>
    <property type="match status" value="1"/>
</dbReference>
<dbReference type="InterPro" id="IPR001387">
    <property type="entry name" value="Cro/C1-type_HTH"/>
</dbReference>
<dbReference type="InterPro" id="IPR010982">
    <property type="entry name" value="Lambda_DNA-bd_dom_sf"/>
</dbReference>
<organism evidence="2">
    <name type="scientific">Salmonella enteritidis</name>
    <dbReference type="NCBI Taxonomy" id="149539"/>
    <lineage>
        <taxon>Bacteria</taxon>
        <taxon>Pseudomonadati</taxon>
        <taxon>Pseudomonadota</taxon>
        <taxon>Gammaproteobacteria</taxon>
        <taxon>Enterobacterales</taxon>
        <taxon>Enterobacteriaceae</taxon>
        <taxon>Salmonella</taxon>
    </lineage>
</organism>
<accession>A0A5V0DES4</accession>
<dbReference type="Pfam" id="PF01381">
    <property type="entry name" value="HTH_3"/>
    <property type="match status" value="1"/>
</dbReference>
<evidence type="ECO:0000313" key="2">
    <source>
        <dbReference type="EMBL" id="EBS5856722.1"/>
    </source>
</evidence>
<sequence>MTLATRVKNQRKALGLTQVMLAERTGISQQAINRIESGLISRPRYLLEISVALNCDPNWLLHGTPADKG</sequence>
<dbReference type="CDD" id="cd00093">
    <property type="entry name" value="HTH_XRE"/>
    <property type="match status" value="1"/>
</dbReference>
<dbReference type="GO" id="GO:0003677">
    <property type="term" value="F:DNA binding"/>
    <property type="evidence" value="ECO:0007669"/>
    <property type="project" value="InterPro"/>
</dbReference>